<reference evidence="2" key="1">
    <citation type="journal article" date="2019" name="Int. J. Syst. Evol. Microbiol.">
        <title>The Global Catalogue of Microorganisms (GCM) 10K type strain sequencing project: providing services to taxonomists for standard genome sequencing and annotation.</title>
        <authorList>
            <consortium name="The Broad Institute Genomics Platform"/>
            <consortium name="The Broad Institute Genome Sequencing Center for Infectious Disease"/>
            <person name="Wu L."/>
            <person name="Ma J."/>
        </authorList>
    </citation>
    <scope>NUCLEOTIDE SEQUENCE [LARGE SCALE GENOMIC DNA]</scope>
    <source>
        <strain evidence="2">KCTC 23707</strain>
    </source>
</reference>
<evidence type="ECO:0000313" key="2">
    <source>
        <dbReference type="Proteomes" id="UP001597373"/>
    </source>
</evidence>
<gene>
    <name evidence="1" type="ORF">ACFSMZ_01760</name>
</gene>
<evidence type="ECO:0000313" key="1">
    <source>
        <dbReference type="EMBL" id="MFD2258495.1"/>
    </source>
</evidence>
<comment type="caution">
    <text evidence="1">The sequence shown here is derived from an EMBL/GenBank/DDBJ whole genome shotgun (WGS) entry which is preliminary data.</text>
</comment>
<dbReference type="RefSeq" id="WP_165277142.1">
    <property type="nucleotide sequence ID" value="NZ_BAABGS010000016.1"/>
</dbReference>
<organism evidence="1 2">
    <name type="scientific">Chelativorans composti</name>
    <dbReference type="NCBI Taxonomy" id="768533"/>
    <lineage>
        <taxon>Bacteria</taxon>
        <taxon>Pseudomonadati</taxon>
        <taxon>Pseudomonadota</taxon>
        <taxon>Alphaproteobacteria</taxon>
        <taxon>Hyphomicrobiales</taxon>
        <taxon>Phyllobacteriaceae</taxon>
        <taxon>Chelativorans</taxon>
    </lineage>
</organism>
<keyword evidence="2" id="KW-1185">Reference proteome</keyword>
<name>A0ABW5DDD3_9HYPH</name>
<proteinExistence type="predicted"/>
<sequence length="68" mass="7758">MTWVDLVLTVCLASDTSVCRTEHILLANRTQKACMTHAQVHIAEWIGNHPEYKVVKWECANPDGPRRI</sequence>
<dbReference type="EMBL" id="JBHUIR010000006">
    <property type="protein sequence ID" value="MFD2258495.1"/>
    <property type="molecule type" value="Genomic_DNA"/>
</dbReference>
<dbReference type="Proteomes" id="UP001597373">
    <property type="component" value="Unassembled WGS sequence"/>
</dbReference>
<accession>A0ABW5DDD3</accession>
<evidence type="ECO:0008006" key="3">
    <source>
        <dbReference type="Google" id="ProtNLM"/>
    </source>
</evidence>
<protein>
    <recommendedName>
        <fullName evidence="3">Secreted protein</fullName>
    </recommendedName>
</protein>